<comment type="similarity">
    <text evidence="8">Belongs to the binding-protein-dependent transport system permease family. LivHM subfamily.</text>
</comment>
<keyword evidence="6 9" id="KW-1133">Transmembrane helix</keyword>
<dbReference type="PANTHER" id="PTHR11795">
    <property type="entry name" value="BRANCHED-CHAIN AMINO ACID TRANSPORT SYSTEM PERMEASE PROTEIN LIVH"/>
    <property type="match status" value="1"/>
</dbReference>
<dbReference type="PANTHER" id="PTHR11795:SF447">
    <property type="entry name" value="ABC TRANSPORTER PERMEASE PROTEIN"/>
    <property type="match status" value="1"/>
</dbReference>
<keyword evidence="3" id="KW-1003">Cell membrane</keyword>
<comment type="subcellular location">
    <subcellularLocation>
        <location evidence="1">Cell membrane</location>
        <topology evidence="1">Multi-pass membrane protein</topology>
    </subcellularLocation>
</comment>
<feature type="transmembrane region" description="Helical" evidence="9">
    <location>
        <begin position="6"/>
        <end position="30"/>
    </location>
</feature>
<evidence type="ECO:0000313" key="11">
    <source>
        <dbReference type="Proteomes" id="UP001438953"/>
    </source>
</evidence>
<feature type="transmembrane region" description="Helical" evidence="9">
    <location>
        <begin position="256"/>
        <end position="276"/>
    </location>
</feature>
<keyword evidence="4 9" id="KW-0812">Transmembrane</keyword>
<dbReference type="RefSeq" id="WP_339114607.1">
    <property type="nucleotide sequence ID" value="NZ_JAYWLC010000003.1"/>
</dbReference>
<comment type="caution">
    <text evidence="10">The sequence shown here is derived from an EMBL/GenBank/DDBJ whole genome shotgun (WGS) entry which is preliminary data.</text>
</comment>
<evidence type="ECO:0000256" key="1">
    <source>
        <dbReference type="ARBA" id="ARBA00004651"/>
    </source>
</evidence>
<keyword evidence="2" id="KW-0813">Transport</keyword>
<evidence type="ECO:0000256" key="4">
    <source>
        <dbReference type="ARBA" id="ARBA00022692"/>
    </source>
</evidence>
<proteinExistence type="inferred from homology"/>
<evidence type="ECO:0000313" key="10">
    <source>
        <dbReference type="EMBL" id="MER5171137.1"/>
    </source>
</evidence>
<dbReference type="InterPro" id="IPR052157">
    <property type="entry name" value="BCAA_transport_permease"/>
</dbReference>
<reference evidence="10 11" key="1">
    <citation type="submission" date="2024-06" db="EMBL/GenBank/DDBJ databases">
        <title>Thioclava kandeliae sp. nov. from a rhizosphere soil sample of Kandelia candel in a mangrove.</title>
        <authorList>
            <person name="Mu T."/>
        </authorList>
    </citation>
    <scope>NUCLEOTIDE SEQUENCE [LARGE SCALE GENOMIC DNA]</scope>
    <source>
        <strain evidence="10 11">CPCC 100088</strain>
    </source>
</reference>
<feature type="transmembrane region" description="Helical" evidence="9">
    <location>
        <begin position="42"/>
        <end position="61"/>
    </location>
</feature>
<dbReference type="CDD" id="cd06582">
    <property type="entry name" value="TM_PBP1_LivH_like"/>
    <property type="match status" value="1"/>
</dbReference>
<evidence type="ECO:0000256" key="2">
    <source>
        <dbReference type="ARBA" id="ARBA00022448"/>
    </source>
</evidence>
<evidence type="ECO:0000256" key="9">
    <source>
        <dbReference type="SAM" id="Phobius"/>
    </source>
</evidence>
<evidence type="ECO:0000256" key="6">
    <source>
        <dbReference type="ARBA" id="ARBA00022989"/>
    </source>
</evidence>
<feature type="transmembrane region" description="Helical" evidence="9">
    <location>
        <begin position="222"/>
        <end position="244"/>
    </location>
</feature>
<evidence type="ECO:0000256" key="3">
    <source>
        <dbReference type="ARBA" id="ARBA00022475"/>
    </source>
</evidence>
<keyword evidence="7 9" id="KW-0472">Membrane</keyword>
<dbReference type="InterPro" id="IPR001851">
    <property type="entry name" value="ABC_transp_permease"/>
</dbReference>
<protein>
    <submittedName>
        <fullName evidence="10">Branched-chain amino acid ABC transporter permease</fullName>
    </submittedName>
</protein>
<dbReference type="Pfam" id="PF02653">
    <property type="entry name" value="BPD_transp_2"/>
    <property type="match status" value="1"/>
</dbReference>
<sequence>MELTGLLAYNILVGIGTLVLITIGLGVIFGMMKIINLAHGEFMMIGAYTVVLATGAGVNIWISMFLLAPLVSGLLGLITERLLMRHLYGRMIDTMLATWGLSLLIIGAITVIFGNQTRGISSPVGNMSIGRFDVGLHGMVIVLTAIGALAAVACVLKFTKLGLIVRATMQNSAMASALGVAPKRVYMGTFATGTALAGLAGGVLAPISGVAPTMGAAYIAKAFITVLGGGPAIVTGTGLASTLFSPINEIVSFKATPIIGEVAMLVAAIIIVRLLPQGITGRFFRRSL</sequence>
<keyword evidence="11" id="KW-1185">Reference proteome</keyword>
<feature type="transmembrane region" description="Helical" evidence="9">
    <location>
        <begin position="96"/>
        <end position="114"/>
    </location>
</feature>
<gene>
    <name evidence="10" type="ORF">VSX56_05045</name>
</gene>
<organism evidence="10 11">
    <name type="scientific">Thioclava kandeliae</name>
    <dbReference type="NCBI Taxonomy" id="3070818"/>
    <lineage>
        <taxon>Bacteria</taxon>
        <taxon>Pseudomonadati</taxon>
        <taxon>Pseudomonadota</taxon>
        <taxon>Alphaproteobacteria</taxon>
        <taxon>Rhodobacterales</taxon>
        <taxon>Paracoccaceae</taxon>
        <taxon>Thioclava</taxon>
    </lineage>
</organism>
<accession>A0ABV1SE09</accession>
<feature type="transmembrane region" description="Helical" evidence="9">
    <location>
        <begin position="187"/>
        <end position="210"/>
    </location>
</feature>
<dbReference type="Proteomes" id="UP001438953">
    <property type="component" value="Unassembled WGS sequence"/>
</dbReference>
<feature type="transmembrane region" description="Helical" evidence="9">
    <location>
        <begin position="134"/>
        <end position="156"/>
    </location>
</feature>
<evidence type="ECO:0000256" key="7">
    <source>
        <dbReference type="ARBA" id="ARBA00023136"/>
    </source>
</evidence>
<evidence type="ECO:0000256" key="8">
    <source>
        <dbReference type="ARBA" id="ARBA00037998"/>
    </source>
</evidence>
<name>A0ABV1SE09_9RHOB</name>
<keyword evidence="5" id="KW-0029">Amino-acid transport</keyword>
<evidence type="ECO:0000256" key="5">
    <source>
        <dbReference type="ARBA" id="ARBA00022970"/>
    </source>
</evidence>
<dbReference type="EMBL" id="JAYWLC010000003">
    <property type="protein sequence ID" value="MER5171137.1"/>
    <property type="molecule type" value="Genomic_DNA"/>
</dbReference>